<evidence type="ECO:0000313" key="11">
    <source>
        <dbReference type="Proteomes" id="UP000007844"/>
    </source>
</evidence>
<comment type="subcellular location">
    <subcellularLocation>
        <location evidence="7">Cell outer membrane</location>
    </subcellularLocation>
    <subcellularLocation>
        <location evidence="1">Membrane</location>
    </subcellularLocation>
</comment>
<dbReference type="InterPro" id="IPR013355">
    <property type="entry name" value="Pilus_4_PilQ"/>
</dbReference>
<keyword evidence="11" id="KW-1185">Reference proteome</keyword>
<accession>F3YUZ2</accession>
<dbReference type="AlphaFoldDB" id="F3YUZ2"/>
<evidence type="ECO:0000256" key="4">
    <source>
        <dbReference type="ARBA" id="ARBA00023136"/>
    </source>
</evidence>
<comment type="similarity">
    <text evidence="6">Belongs to the bacterial secretin family.</text>
</comment>
<dbReference type="Pfam" id="PF00263">
    <property type="entry name" value="Secretin"/>
    <property type="match status" value="1"/>
</dbReference>
<dbReference type="Pfam" id="PF03958">
    <property type="entry name" value="Secretin_N"/>
    <property type="match status" value="1"/>
</dbReference>
<evidence type="ECO:0000313" key="10">
    <source>
        <dbReference type="EMBL" id="EGJ49242.1"/>
    </source>
</evidence>
<feature type="region of interest" description="Disordered" evidence="8">
    <location>
        <begin position="48"/>
        <end position="80"/>
    </location>
</feature>
<dbReference type="InterPro" id="IPR038591">
    <property type="entry name" value="NolW-like_sf"/>
</dbReference>
<keyword evidence="2 7" id="KW-0813">Transport</keyword>
<dbReference type="eggNOG" id="COG4796">
    <property type="taxonomic scope" value="Bacteria"/>
</dbReference>
<dbReference type="RefSeq" id="WP_014259062.1">
    <property type="nucleotide sequence ID" value="NC_016629.1"/>
</dbReference>
<dbReference type="EMBL" id="CP003221">
    <property type="protein sequence ID" value="EGJ49242.1"/>
    <property type="molecule type" value="Genomic_DNA"/>
</dbReference>
<keyword evidence="4" id="KW-0472">Membrane</keyword>
<dbReference type="Gene3D" id="3.30.1370.120">
    <property type="match status" value="1"/>
</dbReference>
<dbReference type="GO" id="GO:0009306">
    <property type="term" value="P:protein secretion"/>
    <property type="evidence" value="ECO:0007669"/>
    <property type="project" value="InterPro"/>
</dbReference>
<dbReference type="SMART" id="SM00965">
    <property type="entry name" value="STN"/>
    <property type="match status" value="1"/>
</dbReference>
<sequence length="524" mass="56572">MTTVNRALDLLPGCPAMLTLLVLLALVAGCADKKPEPDPFFSKWQTMAQESRGHSPSPKPHAPEITDIGSEGASAKPATVQRSLPDTLVTLRLRDTEVSAVLRALGRLAKVNLLLSPGVQGKANLDVRNASWSQVFEGLLKSHGLTWAWQGQVLRVISAEDLQREASVSNAMGGNLALRQTSVVAVRYADAAKLKENLQPLMTTGPTGQPMGTLVVDEHNNALIIQAAPEESRRILRLVEQLDKPRAQILLKAHIVETTKDTARDLGVQWGGVYQTSGSGNNLFAIPGGTNGRLEDNKWVYDSTLGTGIGGQGFGVNLPADLAAGGTQLGLMFGKLGGSILELQLSALQENGRVNILSSPSISTLDNQMAFTENGERVPYVATDEEGDLNVKFEDAVLRLEITPHVIDREQLKLKILVRKDEVDTSRTVQGNPFIIKKRTETVLVVDDGETVVISGLSRDFDSSRDQKVPWLGDIPLLGRLFQRNVDKAEMEEVLIFITPHVLPFRAAAAPAGAPAAGKAPRMR</sequence>
<evidence type="ECO:0000256" key="6">
    <source>
        <dbReference type="RuleBase" id="RU004003"/>
    </source>
</evidence>
<dbReference type="InterPro" id="IPR011662">
    <property type="entry name" value="Secretin/TonB_short_N"/>
</dbReference>
<name>F3YUZ2_DESAF</name>
<evidence type="ECO:0000256" key="7">
    <source>
        <dbReference type="RuleBase" id="RU004004"/>
    </source>
</evidence>
<dbReference type="Proteomes" id="UP000007844">
    <property type="component" value="Chromosome"/>
</dbReference>
<dbReference type="KEGG" id="daf:Desaf_0894"/>
<proteinExistence type="inferred from homology"/>
<evidence type="ECO:0000259" key="9">
    <source>
        <dbReference type="SMART" id="SM00965"/>
    </source>
</evidence>
<dbReference type="InterPro" id="IPR001775">
    <property type="entry name" value="GspD/PilQ"/>
</dbReference>
<gene>
    <name evidence="10" type="ORF">Desaf_0894</name>
</gene>
<protein>
    <submittedName>
        <fullName evidence="10">Type II and III secretion system protein</fullName>
    </submittedName>
</protein>
<dbReference type="PANTHER" id="PTHR30604:SF1">
    <property type="entry name" value="DNA UTILIZATION PROTEIN HOFQ"/>
    <property type="match status" value="1"/>
</dbReference>
<dbReference type="Gene3D" id="3.55.50.30">
    <property type="match status" value="1"/>
</dbReference>
<keyword evidence="3" id="KW-0732">Signal</keyword>
<dbReference type="InterPro" id="IPR051808">
    <property type="entry name" value="Type_IV_pilus_biogenesis"/>
</dbReference>
<dbReference type="InterPro" id="IPR005644">
    <property type="entry name" value="NolW-like"/>
</dbReference>
<dbReference type="NCBIfam" id="TIGR02515">
    <property type="entry name" value="IV_pilus_PilQ"/>
    <property type="match status" value="1"/>
</dbReference>
<dbReference type="HOGENOM" id="CLU_006756_2_2_7"/>
<evidence type="ECO:0000256" key="2">
    <source>
        <dbReference type="ARBA" id="ARBA00022448"/>
    </source>
</evidence>
<evidence type="ECO:0000256" key="5">
    <source>
        <dbReference type="ARBA" id="ARBA00023237"/>
    </source>
</evidence>
<evidence type="ECO:0000256" key="3">
    <source>
        <dbReference type="ARBA" id="ARBA00022729"/>
    </source>
</evidence>
<evidence type="ECO:0000256" key="8">
    <source>
        <dbReference type="SAM" id="MobiDB-lite"/>
    </source>
</evidence>
<reference evidence="10 11" key="1">
    <citation type="journal article" date="2011" name="J. Bacteriol.">
        <title>Genome sequence of the mercury-methylating and pleomorphic Desulfovibrio africanus Strain Walvis Bay.</title>
        <authorList>
            <person name="Brown S.D."/>
            <person name="Wall J.D."/>
            <person name="Kucken A.M."/>
            <person name="Gilmour C.C."/>
            <person name="Podar M."/>
            <person name="Brandt C.C."/>
            <person name="Teshima H."/>
            <person name="Detter J.C."/>
            <person name="Han C.S."/>
            <person name="Land M.L."/>
            <person name="Lucas S."/>
            <person name="Han J."/>
            <person name="Pennacchio L."/>
            <person name="Nolan M."/>
            <person name="Pitluck S."/>
            <person name="Woyke T."/>
            <person name="Goodwin L."/>
            <person name="Palumbo A.V."/>
            <person name="Elias D.A."/>
        </authorList>
    </citation>
    <scope>NUCLEOTIDE SEQUENCE [LARGE SCALE GENOMIC DNA]</scope>
    <source>
        <strain evidence="10 11">Walvis Bay</strain>
    </source>
</reference>
<evidence type="ECO:0000256" key="1">
    <source>
        <dbReference type="ARBA" id="ARBA00004370"/>
    </source>
</evidence>
<dbReference type="GO" id="GO:0009279">
    <property type="term" value="C:cell outer membrane"/>
    <property type="evidence" value="ECO:0007669"/>
    <property type="project" value="UniProtKB-SubCell"/>
</dbReference>
<dbReference type="PANTHER" id="PTHR30604">
    <property type="entry name" value="PROTEIN TRANSPORT PROTEIN HOFQ"/>
    <property type="match status" value="1"/>
</dbReference>
<dbReference type="STRING" id="690850.Desaf_0894"/>
<keyword evidence="5" id="KW-0998">Cell outer membrane</keyword>
<feature type="domain" description="Secretin/TonB short N-terminal" evidence="9">
    <location>
        <begin position="111"/>
        <end position="159"/>
    </location>
</feature>
<organism evidence="10 11">
    <name type="scientific">Desulfocurvibacter africanus subsp. africanus str. Walvis Bay</name>
    <dbReference type="NCBI Taxonomy" id="690850"/>
    <lineage>
        <taxon>Bacteria</taxon>
        <taxon>Pseudomonadati</taxon>
        <taxon>Thermodesulfobacteriota</taxon>
        <taxon>Desulfovibrionia</taxon>
        <taxon>Desulfovibrionales</taxon>
        <taxon>Desulfovibrionaceae</taxon>
        <taxon>Desulfocurvibacter</taxon>
    </lineage>
</organism>
<dbReference type="InterPro" id="IPR004846">
    <property type="entry name" value="T2SS/T3SS_dom"/>
</dbReference>
<dbReference type="PRINTS" id="PR00811">
    <property type="entry name" value="BCTERIALGSPD"/>
</dbReference>
<dbReference type="PROSITE" id="PS51257">
    <property type="entry name" value="PROKAR_LIPOPROTEIN"/>
    <property type="match status" value="1"/>
</dbReference>